<protein>
    <recommendedName>
        <fullName evidence="9">Myosin-binding protein C, cardiac-type</fullName>
    </recommendedName>
    <alternativeName>
        <fullName evidence="10">C-protein, cardiac muscle isoform</fullName>
    </alternativeName>
</protein>
<dbReference type="PRINTS" id="PR00014">
    <property type="entry name" value="FNTYPEIII"/>
</dbReference>
<dbReference type="Pfam" id="PF07679">
    <property type="entry name" value="I-set"/>
    <property type="match status" value="7"/>
</dbReference>
<evidence type="ECO:0000256" key="2">
    <source>
        <dbReference type="ARBA" id="ARBA00022553"/>
    </source>
</evidence>
<dbReference type="CDD" id="cd00096">
    <property type="entry name" value="Ig"/>
    <property type="match status" value="1"/>
</dbReference>
<dbReference type="InterPro" id="IPR003598">
    <property type="entry name" value="Ig_sub2"/>
</dbReference>
<dbReference type="PANTHER" id="PTHR13817">
    <property type="entry name" value="TITIN"/>
    <property type="match status" value="1"/>
</dbReference>
<dbReference type="Pfam" id="PF18362">
    <property type="entry name" value="THB"/>
    <property type="match status" value="1"/>
</dbReference>
<evidence type="ECO:0000256" key="1">
    <source>
        <dbReference type="ARBA" id="ARBA00022433"/>
    </source>
</evidence>
<organism evidence="15 16">
    <name type="scientific">Anabarilius grahami</name>
    <name type="common">Kanglang fish</name>
    <name type="synonym">Barilius grahami</name>
    <dbReference type="NCBI Taxonomy" id="495550"/>
    <lineage>
        <taxon>Eukaryota</taxon>
        <taxon>Metazoa</taxon>
        <taxon>Chordata</taxon>
        <taxon>Craniata</taxon>
        <taxon>Vertebrata</taxon>
        <taxon>Euteleostomi</taxon>
        <taxon>Actinopterygii</taxon>
        <taxon>Neopterygii</taxon>
        <taxon>Teleostei</taxon>
        <taxon>Ostariophysi</taxon>
        <taxon>Cypriniformes</taxon>
        <taxon>Xenocyprididae</taxon>
        <taxon>Xenocypridinae</taxon>
        <taxon>Xenocypridinae incertae sedis</taxon>
        <taxon>Anabarilius</taxon>
    </lineage>
</organism>
<dbReference type="SUPFAM" id="SSF49265">
    <property type="entry name" value="Fibronectin type III"/>
    <property type="match status" value="2"/>
</dbReference>
<feature type="compositionally biased region" description="Basic and acidic residues" evidence="12">
    <location>
        <begin position="115"/>
        <end position="125"/>
    </location>
</feature>
<feature type="domain" description="Ig-like" evidence="13">
    <location>
        <begin position="446"/>
        <end position="540"/>
    </location>
</feature>
<proteinExistence type="inferred from homology"/>
<feature type="compositionally biased region" description="Low complexity" evidence="12">
    <location>
        <begin position="895"/>
        <end position="916"/>
    </location>
</feature>
<feature type="region of interest" description="Disordered" evidence="12">
    <location>
        <begin position="104"/>
        <end position="143"/>
    </location>
</feature>
<dbReference type="EMBL" id="RJVU01061675">
    <property type="protein sequence ID" value="ROJ33212.1"/>
    <property type="molecule type" value="Genomic_DNA"/>
</dbReference>
<dbReference type="InterPro" id="IPR003599">
    <property type="entry name" value="Ig_sub"/>
</dbReference>
<dbReference type="FunFam" id="2.60.40.10:FF:000111">
    <property type="entry name" value="Myosin-binding protein C, slow type"/>
    <property type="match status" value="1"/>
</dbReference>
<feature type="coiled-coil region" evidence="11">
    <location>
        <begin position="337"/>
        <end position="364"/>
    </location>
</feature>
<dbReference type="GO" id="GO:0045214">
    <property type="term" value="P:sarcomere organization"/>
    <property type="evidence" value="ECO:0007669"/>
    <property type="project" value="TreeGrafter"/>
</dbReference>
<dbReference type="GO" id="GO:0032036">
    <property type="term" value="F:myosin heavy chain binding"/>
    <property type="evidence" value="ECO:0007669"/>
    <property type="project" value="TreeGrafter"/>
</dbReference>
<keyword evidence="2" id="KW-0597">Phosphoprotein</keyword>
<comment type="caution">
    <text evidence="15">The sequence shown here is derived from an EMBL/GenBank/DDBJ whole genome shotgun (WGS) entry which is preliminary data.</text>
</comment>
<dbReference type="GO" id="GO:0003779">
    <property type="term" value="F:actin binding"/>
    <property type="evidence" value="ECO:0007669"/>
    <property type="project" value="UniProtKB-KW"/>
</dbReference>
<dbReference type="InterPro" id="IPR036179">
    <property type="entry name" value="Ig-like_dom_sf"/>
</dbReference>
<evidence type="ECO:0000313" key="16">
    <source>
        <dbReference type="Proteomes" id="UP000281406"/>
    </source>
</evidence>
<dbReference type="SMART" id="SM00409">
    <property type="entry name" value="IG"/>
    <property type="match status" value="8"/>
</dbReference>
<dbReference type="InterPro" id="IPR013783">
    <property type="entry name" value="Ig-like_fold"/>
</dbReference>
<evidence type="ECO:0000256" key="3">
    <source>
        <dbReference type="ARBA" id="ARBA00022737"/>
    </source>
</evidence>
<dbReference type="SMART" id="SM00060">
    <property type="entry name" value="FN3"/>
    <property type="match status" value="3"/>
</dbReference>
<dbReference type="FunFam" id="2.60.40.10:FF:000225">
    <property type="entry name" value="Myosin-binding protein C, cardiac-type"/>
    <property type="match status" value="1"/>
</dbReference>
<dbReference type="InterPro" id="IPR013098">
    <property type="entry name" value="Ig_I-set"/>
</dbReference>
<evidence type="ECO:0000313" key="15">
    <source>
        <dbReference type="EMBL" id="ROJ33212.1"/>
    </source>
</evidence>
<keyword evidence="5" id="KW-0514">Muscle protein</keyword>
<dbReference type="SUPFAM" id="SSF48726">
    <property type="entry name" value="Immunoglobulin"/>
    <property type="match status" value="8"/>
</dbReference>
<comment type="similarity">
    <text evidence="8">Belongs to the immunoglobulin superfamily. MyBP family.</text>
</comment>
<dbReference type="GO" id="GO:0055010">
    <property type="term" value="P:ventricular cardiac muscle tissue morphogenesis"/>
    <property type="evidence" value="ECO:0007669"/>
    <property type="project" value="TreeGrafter"/>
</dbReference>
<keyword evidence="7" id="KW-0393">Immunoglobulin domain</keyword>
<feature type="domain" description="Ig-like" evidence="13">
    <location>
        <begin position="1036"/>
        <end position="1124"/>
    </location>
</feature>
<evidence type="ECO:0000256" key="4">
    <source>
        <dbReference type="ARBA" id="ARBA00022889"/>
    </source>
</evidence>
<dbReference type="InterPro" id="IPR036116">
    <property type="entry name" value="FN3_sf"/>
</dbReference>
<dbReference type="GO" id="GO:0032982">
    <property type="term" value="C:myosin filament"/>
    <property type="evidence" value="ECO:0007669"/>
    <property type="project" value="UniProtKB-KW"/>
</dbReference>
<dbReference type="FunFam" id="2.60.40.10:FF:000031">
    <property type="entry name" value="Myosin-binding protein C, slow type"/>
    <property type="match status" value="1"/>
</dbReference>
<dbReference type="FunFam" id="2.60.40.10:FF:000518">
    <property type="entry name" value="Myosin-binding protein C, cardiac-type"/>
    <property type="match status" value="1"/>
</dbReference>
<feature type="domain" description="Ig-like" evidence="13">
    <location>
        <begin position="639"/>
        <end position="754"/>
    </location>
</feature>
<dbReference type="InterPro" id="IPR003961">
    <property type="entry name" value="FN3_dom"/>
</dbReference>
<feature type="region of interest" description="Disordered" evidence="12">
    <location>
        <begin position="856"/>
        <end position="942"/>
    </location>
</feature>
<dbReference type="FunFam" id="2.60.40.10:FF:000062">
    <property type="entry name" value="Myosin-binding protein C, slow type"/>
    <property type="match status" value="1"/>
</dbReference>
<accession>A0A3N0XVA7</accession>
<dbReference type="FunFam" id="2.60.40.10:FF:000326">
    <property type="entry name" value="Myosin-binding protein C, cardiac-type"/>
    <property type="match status" value="1"/>
</dbReference>
<evidence type="ECO:0000259" key="14">
    <source>
        <dbReference type="PROSITE" id="PS50853"/>
    </source>
</evidence>
<keyword evidence="6" id="KW-0009">Actin-binding</keyword>
<dbReference type="FunFam" id="2.60.40.10:FF:000085">
    <property type="entry name" value="Myosin-binding protein C, slow type"/>
    <property type="match status" value="1"/>
</dbReference>
<dbReference type="CDD" id="cd00063">
    <property type="entry name" value="FN3"/>
    <property type="match status" value="3"/>
</dbReference>
<keyword evidence="3" id="KW-0677">Repeat</keyword>
<keyword evidence="4" id="KW-0130">Cell adhesion</keyword>
<dbReference type="OrthoDB" id="6107607at2759"/>
<dbReference type="FunFam" id="2.60.40.10:FF:000060">
    <property type="entry name" value="Myosin-binding protein C, slow type"/>
    <property type="match status" value="1"/>
</dbReference>
<dbReference type="Proteomes" id="UP000281406">
    <property type="component" value="Unassembled WGS sequence"/>
</dbReference>
<feature type="region of interest" description="Disordered" evidence="12">
    <location>
        <begin position="675"/>
        <end position="698"/>
    </location>
</feature>
<dbReference type="PROSITE" id="PS50853">
    <property type="entry name" value="FN3"/>
    <property type="match status" value="3"/>
</dbReference>
<keyword evidence="11" id="KW-0175">Coiled coil</keyword>
<keyword evidence="16" id="KW-1185">Reference proteome</keyword>
<dbReference type="Pfam" id="PF00041">
    <property type="entry name" value="fn3"/>
    <property type="match status" value="3"/>
</dbReference>
<dbReference type="FunFam" id="2.60.40.10:FF:000576">
    <property type="entry name" value="Myosin-binding protein C, cardiac-type"/>
    <property type="match status" value="1"/>
</dbReference>
<feature type="domain" description="Fibronectin type-III" evidence="14">
    <location>
        <begin position="763"/>
        <end position="862"/>
    </location>
</feature>
<keyword evidence="1" id="KW-0787">Thick filament</keyword>
<gene>
    <name evidence="15" type="ORF">DPX16_18034</name>
</gene>
<evidence type="ECO:0000256" key="11">
    <source>
        <dbReference type="SAM" id="Coils"/>
    </source>
</evidence>
<feature type="compositionally biased region" description="Low complexity" evidence="12">
    <location>
        <begin position="874"/>
        <end position="884"/>
    </location>
</feature>
<dbReference type="InterPro" id="IPR007110">
    <property type="entry name" value="Ig-like_dom"/>
</dbReference>
<evidence type="ECO:0000256" key="9">
    <source>
        <dbReference type="ARBA" id="ARBA00044086"/>
    </source>
</evidence>
<evidence type="ECO:0000256" key="8">
    <source>
        <dbReference type="ARBA" id="ARBA00038352"/>
    </source>
</evidence>
<evidence type="ECO:0000256" key="10">
    <source>
        <dbReference type="ARBA" id="ARBA00044215"/>
    </source>
</evidence>
<dbReference type="FunFam" id="2.60.40.10:FF:000081">
    <property type="entry name" value="Myosin-binding protein C, slow type"/>
    <property type="match status" value="1"/>
</dbReference>
<feature type="compositionally biased region" description="Basic and acidic residues" evidence="12">
    <location>
        <begin position="680"/>
        <end position="697"/>
    </location>
</feature>
<evidence type="ECO:0000256" key="7">
    <source>
        <dbReference type="ARBA" id="ARBA00023319"/>
    </source>
</evidence>
<evidence type="ECO:0000256" key="6">
    <source>
        <dbReference type="ARBA" id="ARBA00023203"/>
    </source>
</evidence>
<dbReference type="SMART" id="SM00408">
    <property type="entry name" value="IGc2"/>
    <property type="match status" value="6"/>
</dbReference>
<reference evidence="15 16" key="1">
    <citation type="submission" date="2018-10" db="EMBL/GenBank/DDBJ databases">
        <title>Genome assembly for a Yunnan-Guizhou Plateau 3E fish, Anabarilius grahami (Regan), and its evolutionary and genetic applications.</title>
        <authorList>
            <person name="Jiang W."/>
        </authorList>
    </citation>
    <scope>NUCLEOTIDE SEQUENCE [LARGE SCALE GENOMIC DNA]</scope>
    <source>
        <strain evidence="15">AG-KIZ</strain>
        <tissue evidence="15">Muscle</tissue>
    </source>
</reference>
<evidence type="ECO:0000256" key="5">
    <source>
        <dbReference type="ARBA" id="ARBA00023179"/>
    </source>
</evidence>
<dbReference type="FunFam" id="2.60.40.10:FF:000070">
    <property type="entry name" value="Myosin-binding protein C, slow type"/>
    <property type="match status" value="1"/>
</dbReference>
<dbReference type="PROSITE" id="PS50835">
    <property type="entry name" value="IG_LIKE"/>
    <property type="match status" value="6"/>
</dbReference>
<dbReference type="InterPro" id="IPR050964">
    <property type="entry name" value="Striated_Muscle_Regulatory"/>
</dbReference>
<feature type="domain" description="Ig-like" evidence="13">
    <location>
        <begin position="1246"/>
        <end position="1334"/>
    </location>
</feature>
<dbReference type="InterPro" id="IPR040849">
    <property type="entry name" value="MyBP-C_THB"/>
</dbReference>
<dbReference type="Gene3D" id="2.60.40.10">
    <property type="entry name" value="Immunoglobulins"/>
    <property type="match status" value="11"/>
</dbReference>
<feature type="domain" description="Ig-like" evidence="13">
    <location>
        <begin position="554"/>
        <end position="609"/>
    </location>
</feature>
<name>A0A3N0XVA7_ANAGA</name>
<evidence type="ECO:0000256" key="12">
    <source>
        <dbReference type="SAM" id="MobiDB-lite"/>
    </source>
</evidence>
<sequence length="1396" mass="156395">MPEPTKKIVSAFTKKPKTQTAEIGATFIFEAETEKPDVKVRWQRDSKDISSSDKYTISVEGNKHSLTINNAVHEDAVGYAVIAGVSKVKFELKIKELEVKELQKAVSPDPAAVDPKPEEPKEPKEAPPAPSESTAPDTSGPVLDVVAPEALPESHHPDTRQDLTGLFTEKPYSGEVNAGENISFVARVCGESLLKKPTVKWFKGKWMDLASKSGKHLQLKEHYDRNNKVYTFEMHVIAAKLNFAGAYRCEVSSRDKFDSCNFDLVVHEARTTEGFDIRSAFRRTSTDGGDDSGELDFSALLKKRAVHMSTEPDVDVWEILQKAPASEYEKIAFQYGITDLRGMLKRLKKMKKEEKKSAAFLRKLDPAYQVEKGHKIKLQIEVANPDAEVKWLKNGQEIHPTGRYIFESVGNKRFLTINNCTLADDAAYTCVVGDEKTVTELFVKEPPVLIVRNLEDQMVMKGERVEFECEVSEEGAQVKWEKDGVELTRDESLKYRFKKDGCKHVLIINDVTKEDCGHYRVKTNGGQSFAELMVQEKELEVYQSIADLTVKAKDQAVFKCEVSDENVKGIWYKNGVEVKPDARTNVTHIGRIHKLTIDDVKPEDEGDYTFVPEGYAFNLSAKLNFLEVKIDFVPRQDPPKIHLDCMGRTSDSTILVVAGNKLRLDVPITGDPAPTVVWTKGEKGSSKEEESHPEPRHTWTVKNGEVLTDSDGRVHVESTKGHCIFTIEGAERQDEGVYSVIVRNPAGEDTADINVKVVDVPDPPEAPRILSVGEDSCVVQWDPPRFDGGQPVIGYVLERKKKKSYRWMRLNFDPYKDTTYEAKRMIEGVAYEMRIYAVNAIGMSRPSAASQPFVPVAETKEPEPEAPPPEEPAQEASAEAPVPLAEEEAAPAPPEDGASPAEAAPTGQEEVPSAEVAPPPQPEPEPEPEPVGTPTSEPIGLCVDDISDTTISLKWRAPERMGSAELEGYGVEYCKEGSDEWIPAFSGLTERASVIIRDLPTGEKMQFRVRAYNMAGPSAPTTLQQAVTIREIMQRPKIWLPRNLRQTLIKKVGETINLVIPFQGKPRPQVTWTKNDELLDPKQVSIRNSDADTILFIRRSERKDSGKYDVKVQIENVEDKAEVNIQIVDLPGPPQNLKVMDVWGFNVALEWKPPKDNGNCDITGYSIQKADKKTMEWYTVYDQYRRTNCVVSDLIMGNEYVFRVYAINMVGLSPEPCLSKDSAYIQKTGIVYKHPSYKEHDFSEAPKFTHPLVSRSVISGYNATLSCSVRGIPKPKITWYKNKMDITNEAKYRMFSNQGVLTLEIRKPCPFDGGVYMCKAVNSSGEDIVECKLEVRQFLGITLNYDKLKCVTRADTNYLRNHSRTESGRQVSKFPYTMMTHSPVCTSDGADIKCIL</sequence>
<evidence type="ECO:0000259" key="13">
    <source>
        <dbReference type="PROSITE" id="PS50835"/>
    </source>
</evidence>
<feature type="domain" description="Ig-like" evidence="13">
    <location>
        <begin position="370"/>
        <end position="432"/>
    </location>
</feature>
<dbReference type="GO" id="GO:0007155">
    <property type="term" value="P:cell adhesion"/>
    <property type="evidence" value="ECO:0007669"/>
    <property type="project" value="UniProtKB-KW"/>
</dbReference>
<dbReference type="GO" id="GO:0031430">
    <property type="term" value="C:M band"/>
    <property type="evidence" value="ECO:0007669"/>
    <property type="project" value="TreeGrafter"/>
</dbReference>
<feature type="domain" description="Fibronectin type-III" evidence="14">
    <location>
        <begin position="1133"/>
        <end position="1228"/>
    </location>
</feature>
<dbReference type="PANTHER" id="PTHR13817:SF20">
    <property type="entry name" value="MYOSIN-BINDING PROTEIN C, CARDIAC-TYPE"/>
    <property type="match status" value="1"/>
</dbReference>
<feature type="domain" description="Fibronectin type-III" evidence="14">
    <location>
        <begin position="937"/>
        <end position="1032"/>
    </location>
</feature>